<dbReference type="InterPro" id="IPR050843">
    <property type="entry name" value="Glycosyl_Hydrlase_38"/>
</dbReference>
<evidence type="ECO:0000313" key="4">
    <source>
        <dbReference type="Proteomes" id="UP000838756"/>
    </source>
</evidence>
<keyword evidence="1" id="KW-0732">Signal</keyword>
<name>A0A8S4RLJ0_9NEOP</name>
<dbReference type="InterPro" id="IPR011330">
    <property type="entry name" value="Glyco_hydro/deAcase_b/a-brl"/>
</dbReference>
<evidence type="ECO:0000313" key="3">
    <source>
        <dbReference type="EMBL" id="CAH2237736.1"/>
    </source>
</evidence>
<evidence type="ECO:0000256" key="1">
    <source>
        <dbReference type="SAM" id="SignalP"/>
    </source>
</evidence>
<dbReference type="OrthoDB" id="2016903at2759"/>
<dbReference type="AlphaFoldDB" id="A0A8S4RLJ0"/>
<accession>A0A8S4RLJ0</accession>
<feature type="domain" description="Glycoside hydrolase family 38 N-terminal" evidence="2">
    <location>
        <begin position="63"/>
        <end position="114"/>
    </location>
</feature>
<dbReference type="EMBL" id="CAKXAJ010025286">
    <property type="protein sequence ID" value="CAH2237736.1"/>
    <property type="molecule type" value="Genomic_DNA"/>
</dbReference>
<dbReference type="GO" id="GO:0004559">
    <property type="term" value="F:alpha-mannosidase activity"/>
    <property type="evidence" value="ECO:0007669"/>
    <property type="project" value="InterPro"/>
</dbReference>
<dbReference type="PANTHER" id="PTHR11607:SF3">
    <property type="entry name" value="LYSOSOMAL ALPHA-MANNOSIDASE"/>
    <property type="match status" value="1"/>
</dbReference>
<evidence type="ECO:0000259" key="2">
    <source>
        <dbReference type="Pfam" id="PF01074"/>
    </source>
</evidence>
<sequence>MFTQFFYRNKRCSVNYKLIMFSCILLSIVGIASATPLVDEIYPRRGEKCGYESCTQAEPGLLNVHIVPHTHDDVGWLKTVDQYYYGSRNNIQKAGVQYILDSVVQELWQDPKRR</sequence>
<comment type="caution">
    <text evidence="3">The sequence shown here is derived from an EMBL/GenBank/DDBJ whole genome shotgun (WGS) entry which is preliminary data.</text>
</comment>
<feature type="chain" id="PRO_5035828372" evidence="1">
    <location>
        <begin position="35"/>
        <end position="114"/>
    </location>
</feature>
<dbReference type="Pfam" id="PF01074">
    <property type="entry name" value="Glyco_hydro_38N"/>
    <property type="match status" value="1"/>
</dbReference>
<dbReference type="SUPFAM" id="SSF88713">
    <property type="entry name" value="Glycoside hydrolase/deacetylase"/>
    <property type="match status" value="1"/>
</dbReference>
<dbReference type="Gene3D" id="3.20.110.10">
    <property type="entry name" value="Glycoside hydrolase 38, N terminal domain"/>
    <property type="match status" value="1"/>
</dbReference>
<dbReference type="GO" id="GO:0005764">
    <property type="term" value="C:lysosome"/>
    <property type="evidence" value="ECO:0007669"/>
    <property type="project" value="TreeGrafter"/>
</dbReference>
<protein>
    <submittedName>
        <fullName evidence="3">Jg13481 protein</fullName>
    </submittedName>
</protein>
<dbReference type="PANTHER" id="PTHR11607">
    <property type="entry name" value="ALPHA-MANNOSIDASE"/>
    <property type="match status" value="1"/>
</dbReference>
<keyword evidence="4" id="KW-1185">Reference proteome</keyword>
<dbReference type="GO" id="GO:0006013">
    <property type="term" value="P:mannose metabolic process"/>
    <property type="evidence" value="ECO:0007669"/>
    <property type="project" value="InterPro"/>
</dbReference>
<dbReference type="InterPro" id="IPR027291">
    <property type="entry name" value="Glyco_hydro_38_N_sf"/>
</dbReference>
<reference evidence="3" key="1">
    <citation type="submission" date="2022-03" db="EMBL/GenBank/DDBJ databases">
        <authorList>
            <person name="Lindestad O."/>
        </authorList>
    </citation>
    <scope>NUCLEOTIDE SEQUENCE</scope>
</reference>
<dbReference type="InterPro" id="IPR000602">
    <property type="entry name" value="Glyco_hydro_38_N"/>
</dbReference>
<gene>
    <name evidence="3" type="primary">jg13481</name>
    <name evidence="3" type="ORF">PAEG_LOCUS14965</name>
</gene>
<dbReference type="Proteomes" id="UP000838756">
    <property type="component" value="Unassembled WGS sequence"/>
</dbReference>
<feature type="signal peptide" evidence="1">
    <location>
        <begin position="1"/>
        <end position="34"/>
    </location>
</feature>
<organism evidence="3 4">
    <name type="scientific">Pararge aegeria aegeria</name>
    <dbReference type="NCBI Taxonomy" id="348720"/>
    <lineage>
        <taxon>Eukaryota</taxon>
        <taxon>Metazoa</taxon>
        <taxon>Ecdysozoa</taxon>
        <taxon>Arthropoda</taxon>
        <taxon>Hexapoda</taxon>
        <taxon>Insecta</taxon>
        <taxon>Pterygota</taxon>
        <taxon>Neoptera</taxon>
        <taxon>Endopterygota</taxon>
        <taxon>Lepidoptera</taxon>
        <taxon>Glossata</taxon>
        <taxon>Ditrysia</taxon>
        <taxon>Papilionoidea</taxon>
        <taxon>Nymphalidae</taxon>
        <taxon>Satyrinae</taxon>
        <taxon>Satyrini</taxon>
        <taxon>Parargina</taxon>
        <taxon>Pararge</taxon>
    </lineage>
</organism>
<proteinExistence type="predicted"/>